<keyword evidence="3" id="KW-1185">Reference proteome</keyword>
<evidence type="ECO:0000313" key="2">
    <source>
        <dbReference type="EMBL" id="GAA2352580.1"/>
    </source>
</evidence>
<sequence length="75" mass="7805">MDSGPRNQGPLLPSDNGRPWGASLPGPRCQGQFAGQTVENGAQPEVESRGELSGDEFAGNGGEVGILLSGKRRQE</sequence>
<gene>
    <name evidence="2" type="ORF">GCM10010170_043530</name>
</gene>
<evidence type="ECO:0000313" key="3">
    <source>
        <dbReference type="Proteomes" id="UP001501444"/>
    </source>
</evidence>
<name>A0ABN3GJ05_9ACTN</name>
<comment type="caution">
    <text evidence="2">The sequence shown here is derived from an EMBL/GenBank/DDBJ whole genome shotgun (WGS) entry which is preliminary data.</text>
</comment>
<accession>A0ABN3GJ05</accession>
<feature type="region of interest" description="Disordered" evidence="1">
    <location>
        <begin position="1"/>
        <end position="75"/>
    </location>
</feature>
<proteinExistence type="predicted"/>
<reference evidence="2 3" key="1">
    <citation type="journal article" date="2019" name="Int. J. Syst. Evol. Microbiol.">
        <title>The Global Catalogue of Microorganisms (GCM) 10K type strain sequencing project: providing services to taxonomists for standard genome sequencing and annotation.</title>
        <authorList>
            <consortium name="The Broad Institute Genomics Platform"/>
            <consortium name="The Broad Institute Genome Sequencing Center for Infectious Disease"/>
            <person name="Wu L."/>
            <person name="Ma J."/>
        </authorList>
    </citation>
    <scope>NUCLEOTIDE SEQUENCE [LARGE SCALE GENOMIC DNA]</scope>
    <source>
        <strain evidence="2 3">JCM 3272</strain>
    </source>
</reference>
<dbReference type="Proteomes" id="UP001501444">
    <property type="component" value="Unassembled WGS sequence"/>
</dbReference>
<evidence type="ECO:0000256" key="1">
    <source>
        <dbReference type="SAM" id="MobiDB-lite"/>
    </source>
</evidence>
<protein>
    <submittedName>
        <fullName evidence="2">Uncharacterized protein</fullName>
    </submittedName>
</protein>
<dbReference type="EMBL" id="BAAARV010000032">
    <property type="protein sequence ID" value="GAA2352580.1"/>
    <property type="molecule type" value="Genomic_DNA"/>
</dbReference>
<organism evidence="2 3">
    <name type="scientific">Dactylosporangium salmoneum</name>
    <dbReference type="NCBI Taxonomy" id="53361"/>
    <lineage>
        <taxon>Bacteria</taxon>
        <taxon>Bacillati</taxon>
        <taxon>Actinomycetota</taxon>
        <taxon>Actinomycetes</taxon>
        <taxon>Micromonosporales</taxon>
        <taxon>Micromonosporaceae</taxon>
        <taxon>Dactylosporangium</taxon>
    </lineage>
</organism>